<dbReference type="OrthoDB" id="17262at2759"/>
<evidence type="ECO:0000313" key="5">
    <source>
        <dbReference type="EMBL" id="CDW83047.1"/>
    </source>
</evidence>
<comment type="similarity">
    <text evidence="2">Belongs to the XPG/RAD2 endonuclease family.</text>
</comment>
<dbReference type="Gene3D" id="3.40.50.1010">
    <property type="entry name" value="5'-nuclease"/>
    <property type="match status" value="1"/>
</dbReference>
<dbReference type="InterPro" id="IPR022040">
    <property type="entry name" value="MKT1_N"/>
</dbReference>
<sequence>MVRQYFAAVIDKLFVDLNEKNGSLFKEDLSLLENRTIAVDADILLRKAKANPLKSLQEGHAGLDMTLQQSLIDIILKFKQHKIDLLIVLDGLKPKYLCDEEKVLRKSQMIWDTVQNNTDQTSLNRELKDNILSQYGVNAAQITQTQFFVAPYLSSPQIVYFHQEELVHACAGSSKILLYDCEQVIVDFDFEKKTFSYIDKIVSNHFRNDFIQEMFKTLDIHVKEHTIQTYYLIDLFILCVNLHYSFNYIKGAIYNKKITTFSKCKISEIIKQMNEVEKNRDPNSSNGKPTAQILIESEAKFEQKLHNIELLKVLRSFLIDAPPILNMQLELVNLRRNSKNDFIFSDFQVYMGNISCQIIINIGPRFNDEIYYYMSRGLIEPSILETIINKQILPTILLAPNLSFVEAWESNDFKGFYQQIFQNLQEDSEEEKKFLNDDRQSMLRQFYDSFKYVKEERYHFKWNLQEADIQKELERQDYVNEGQNQVSFTFAMKWFDYDIVRMQNKKSSLLKYIATEEEISINQMEKVKTQNEIQVMTYLHFLEQRGYLGMNKEYLYGRKLKQATNEDEQAVLLFLEMLKIFYPAGLEIPAIEQHQEFQSKWNLLRDKQISESDKCSILLITRIFTLMPMTSNAINQGKEFELRDHNQLDFDLSMFGTYLRKIKFLMKGMFQSLMYRLYRSNRGDINQFGQTLKMQAFNKENNHLFGYIFKTALATLHEQSQLPKDHWQQFESFVTFSEINENLHKACDLWKIIYQLVDQLIKEDKVSEALKNQFENAHNYLLQKLEQMGYYEIAAELKSDETLKISSNNNLLQSLLSESI</sequence>
<dbReference type="Proteomes" id="UP000039865">
    <property type="component" value="Unassembled WGS sequence"/>
</dbReference>
<evidence type="ECO:0000256" key="1">
    <source>
        <dbReference type="ARBA" id="ARBA00022845"/>
    </source>
</evidence>
<organism evidence="5 6">
    <name type="scientific">Stylonychia lemnae</name>
    <name type="common">Ciliate</name>
    <dbReference type="NCBI Taxonomy" id="5949"/>
    <lineage>
        <taxon>Eukaryota</taxon>
        <taxon>Sar</taxon>
        <taxon>Alveolata</taxon>
        <taxon>Ciliophora</taxon>
        <taxon>Intramacronucleata</taxon>
        <taxon>Spirotrichea</taxon>
        <taxon>Stichotrichia</taxon>
        <taxon>Sporadotrichida</taxon>
        <taxon>Oxytrichidae</taxon>
        <taxon>Stylonychinae</taxon>
        <taxon>Stylonychia</taxon>
    </lineage>
</organism>
<feature type="domain" description="Post-transcriptional regulator MKT1 C-terminal" evidence="3">
    <location>
        <begin position="541"/>
        <end position="781"/>
    </location>
</feature>
<dbReference type="InParanoid" id="A0A078AP06"/>
<keyword evidence="1" id="KW-0810">Translation regulation</keyword>
<reference evidence="5 6" key="1">
    <citation type="submission" date="2014-06" db="EMBL/GenBank/DDBJ databases">
        <authorList>
            <person name="Swart Estienne"/>
        </authorList>
    </citation>
    <scope>NUCLEOTIDE SEQUENCE [LARGE SCALE GENOMIC DNA]</scope>
    <source>
        <strain evidence="5 6">130c</strain>
    </source>
</reference>
<evidence type="ECO:0000256" key="2">
    <source>
        <dbReference type="ARBA" id="ARBA00024023"/>
    </source>
</evidence>
<gene>
    <name evidence="5" type="primary">Contig7196.g7703</name>
    <name evidence="5" type="ORF">STYLEM_12086</name>
</gene>
<dbReference type="SUPFAM" id="SSF88723">
    <property type="entry name" value="PIN domain-like"/>
    <property type="match status" value="1"/>
</dbReference>
<protein>
    <submittedName>
        <fullName evidence="5">Uncharacterized protein</fullName>
    </submittedName>
</protein>
<evidence type="ECO:0000313" key="6">
    <source>
        <dbReference type="Proteomes" id="UP000039865"/>
    </source>
</evidence>
<accession>A0A078AP06</accession>
<dbReference type="Pfam" id="PF12247">
    <property type="entry name" value="MKT1_N"/>
    <property type="match status" value="1"/>
</dbReference>
<keyword evidence="6" id="KW-1185">Reference proteome</keyword>
<dbReference type="EMBL" id="CCKQ01011474">
    <property type="protein sequence ID" value="CDW83047.1"/>
    <property type="molecule type" value="Genomic_DNA"/>
</dbReference>
<proteinExistence type="inferred from homology"/>
<dbReference type="InterPro" id="IPR029060">
    <property type="entry name" value="PIN-like_dom_sf"/>
</dbReference>
<feature type="domain" description="Post-transcriptional regulator MKT1 N-terminal" evidence="4">
    <location>
        <begin position="362"/>
        <end position="422"/>
    </location>
</feature>
<dbReference type="InterPro" id="IPR022039">
    <property type="entry name" value="MKT1_C"/>
</dbReference>
<dbReference type="AlphaFoldDB" id="A0A078AP06"/>
<evidence type="ECO:0000259" key="3">
    <source>
        <dbReference type="Pfam" id="PF12246"/>
    </source>
</evidence>
<dbReference type="Pfam" id="PF12246">
    <property type="entry name" value="MKT1_C"/>
    <property type="match status" value="1"/>
</dbReference>
<dbReference type="GO" id="GO:0006417">
    <property type="term" value="P:regulation of translation"/>
    <property type="evidence" value="ECO:0007669"/>
    <property type="project" value="UniProtKB-KW"/>
</dbReference>
<name>A0A078AP06_STYLE</name>
<evidence type="ECO:0000259" key="4">
    <source>
        <dbReference type="Pfam" id="PF12247"/>
    </source>
</evidence>